<dbReference type="GeneID" id="24099504"/>
<feature type="coiled-coil region" evidence="1">
    <location>
        <begin position="410"/>
        <end position="449"/>
    </location>
</feature>
<reference evidence="3 4" key="1">
    <citation type="journal article" date="2012" name="Appl. Environ. Microbiol.">
        <title>Short-read sequencing for genomic analysis of the brown rot fungus Fibroporia radiculosa.</title>
        <authorList>
            <person name="Tang J.D."/>
            <person name="Perkins A.D."/>
            <person name="Sonstegard T.S."/>
            <person name="Schroeder S.G."/>
            <person name="Burgess S.C."/>
            <person name="Diehl S.V."/>
        </authorList>
    </citation>
    <scope>NUCLEOTIDE SEQUENCE [LARGE SCALE GENOMIC DNA]</scope>
    <source>
        <strain evidence="3 4">TFFH 294</strain>
    </source>
</reference>
<dbReference type="InParanoid" id="J4GCG8"/>
<dbReference type="AlphaFoldDB" id="J4GCG8"/>
<accession>J4GCG8</accession>
<evidence type="ECO:0000256" key="2">
    <source>
        <dbReference type="SAM" id="MobiDB-lite"/>
    </source>
</evidence>
<dbReference type="InterPro" id="IPR005024">
    <property type="entry name" value="Snf7_fam"/>
</dbReference>
<protein>
    <recommendedName>
        <fullName evidence="5">Snf7-domain-containing protein</fullName>
    </recommendedName>
</protein>
<evidence type="ECO:0000256" key="1">
    <source>
        <dbReference type="SAM" id="Coils"/>
    </source>
</evidence>
<dbReference type="GO" id="GO:0000815">
    <property type="term" value="C:ESCRT III complex"/>
    <property type="evidence" value="ECO:0007669"/>
    <property type="project" value="TreeGrafter"/>
</dbReference>
<dbReference type="PANTHER" id="PTHR22761:SF96">
    <property type="entry name" value="BCDNA.GH08385"/>
    <property type="match status" value="1"/>
</dbReference>
<dbReference type="HOGENOM" id="CLU_021165_1_0_1"/>
<organism evidence="3 4">
    <name type="scientific">Fibroporia radiculosa</name>
    <dbReference type="NCBI Taxonomy" id="599839"/>
    <lineage>
        <taxon>Eukaryota</taxon>
        <taxon>Fungi</taxon>
        <taxon>Dikarya</taxon>
        <taxon>Basidiomycota</taxon>
        <taxon>Agaricomycotina</taxon>
        <taxon>Agaricomycetes</taxon>
        <taxon>Polyporales</taxon>
        <taxon>Fibroporiaceae</taxon>
        <taxon>Fibroporia</taxon>
    </lineage>
</organism>
<keyword evidence="4" id="KW-1185">Reference proteome</keyword>
<dbReference type="Pfam" id="PF25880">
    <property type="entry name" value="WHD_CHMP7_1st"/>
    <property type="match status" value="1"/>
</dbReference>
<dbReference type="Pfam" id="PF03357">
    <property type="entry name" value="Snf7"/>
    <property type="match status" value="1"/>
</dbReference>
<dbReference type="GO" id="GO:0006900">
    <property type="term" value="P:vesicle budding from membrane"/>
    <property type="evidence" value="ECO:0007669"/>
    <property type="project" value="TreeGrafter"/>
</dbReference>
<evidence type="ECO:0000313" key="4">
    <source>
        <dbReference type="Proteomes" id="UP000006352"/>
    </source>
</evidence>
<dbReference type="OrthoDB" id="10250120at2759"/>
<sequence length="483" mass="54210">MSTSQLTSLPTYSSTSTSRLKYLYSDFSLQKHSNPLSYSSNIEWWRRTLEDVIRKGSLSHRMGQSPARSERLILHASGAALSEDFRLEGVGKPLSLPTIITELCEHKAFFPLSEFLSASTSVYDPGWLPFRIASYVVGKPLWWALQQLNIVSNEEDALGHAGYGDQWKKVKGDYVVLSLVEQAADAIIQRQRDKTTGSLADPLYSLDSFRREFANQAFDDVMLSDLDVEVLIKFLERDRKVLVIQKEVMKFVETGGAQSRDITPVDEGLLEIKTALTKLQAQIDGLQKQIDRRSQQVSVALRQKRKEVALSHLRTKKQLEDLLSKRVNSLDTLQFTLHRVEASAGDVEIIKSYESSTATLRAILAHPSLQRERIDDTMDALASANADAKEIDDVIRMGVVMTQAEAGIDDSDLEEELKRLVAAAEQENAEKVKVERQRLEDEGHKAIQERLVSKALRAPSDTMNKGEVLTDDEIEPISEPLAQ</sequence>
<keyword evidence="1" id="KW-0175">Coiled coil</keyword>
<dbReference type="PANTHER" id="PTHR22761">
    <property type="entry name" value="CHARGED MULTIVESICULAR BODY PROTEIN"/>
    <property type="match status" value="1"/>
</dbReference>
<dbReference type="RefSeq" id="XP_012183876.1">
    <property type="nucleotide sequence ID" value="XM_012328486.1"/>
</dbReference>
<feature type="region of interest" description="Disordered" evidence="2">
    <location>
        <begin position="453"/>
        <end position="483"/>
    </location>
</feature>
<dbReference type="FunCoup" id="J4GCG8">
    <property type="interactions" value="49"/>
</dbReference>
<evidence type="ECO:0000313" key="3">
    <source>
        <dbReference type="EMBL" id="CCM04593.1"/>
    </source>
</evidence>
<dbReference type="STRING" id="599839.J4GCG8"/>
<evidence type="ECO:0008006" key="5">
    <source>
        <dbReference type="Google" id="ProtNLM"/>
    </source>
</evidence>
<dbReference type="GO" id="GO:0005771">
    <property type="term" value="C:multivesicular body"/>
    <property type="evidence" value="ECO:0007669"/>
    <property type="project" value="TreeGrafter"/>
</dbReference>
<proteinExistence type="predicted"/>
<dbReference type="GO" id="GO:0009898">
    <property type="term" value="C:cytoplasmic side of plasma membrane"/>
    <property type="evidence" value="ECO:0007669"/>
    <property type="project" value="TreeGrafter"/>
</dbReference>
<gene>
    <name evidence="3" type="ORF">FIBRA_06774</name>
</gene>
<feature type="coiled-coil region" evidence="1">
    <location>
        <begin position="269"/>
        <end position="296"/>
    </location>
</feature>
<dbReference type="Proteomes" id="UP000006352">
    <property type="component" value="Unassembled WGS sequence"/>
</dbReference>
<dbReference type="EMBL" id="HE797160">
    <property type="protein sequence ID" value="CCM04593.1"/>
    <property type="molecule type" value="Genomic_DNA"/>
</dbReference>
<dbReference type="GO" id="GO:0032511">
    <property type="term" value="P:late endosome to vacuole transport via multivesicular body sorting pathway"/>
    <property type="evidence" value="ECO:0007669"/>
    <property type="project" value="TreeGrafter"/>
</dbReference>
<name>J4GCG8_9APHY</name>